<dbReference type="InterPro" id="IPR003115">
    <property type="entry name" value="ParB_N"/>
</dbReference>
<dbReference type="RefSeq" id="WP_174513827.1">
    <property type="nucleotide sequence ID" value="NZ_CABFMQ020000131.1"/>
</dbReference>
<dbReference type="Gene3D" id="1.10.10.2830">
    <property type="match status" value="1"/>
</dbReference>
<dbReference type="Proteomes" id="UP000485880">
    <property type="component" value="Unassembled WGS sequence"/>
</dbReference>
<name>A0A8B6MBT2_METTU</name>
<dbReference type="InterPro" id="IPR050336">
    <property type="entry name" value="Chromosome_partition/occlusion"/>
</dbReference>
<accession>A0A8B6MBT2</accession>
<keyword evidence="3" id="KW-1185">Reference proteome</keyword>
<evidence type="ECO:0000313" key="2">
    <source>
        <dbReference type="EMBL" id="VTZ52181.1"/>
    </source>
</evidence>
<proteinExistence type="predicted"/>
<gene>
    <name evidence="2" type="ORF">MPC4_70069</name>
</gene>
<dbReference type="Gene3D" id="3.90.1530.30">
    <property type="match status" value="1"/>
</dbReference>
<dbReference type="PANTHER" id="PTHR33375:SF1">
    <property type="entry name" value="CHROMOSOME-PARTITIONING PROTEIN PARB-RELATED"/>
    <property type="match status" value="1"/>
</dbReference>
<reference evidence="2 3" key="1">
    <citation type="submission" date="2019-05" db="EMBL/GenBank/DDBJ databases">
        <authorList>
            <person name="Farhan Ul Haque M."/>
        </authorList>
    </citation>
    <scope>NUCLEOTIDE SEQUENCE [LARGE SCALE GENOMIC DNA]</scope>
    <source>
        <strain evidence="2">2</strain>
    </source>
</reference>
<evidence type="ECO:0000313" key="3">
    <source>
        <dbReference type="Proteomes" id="UP000485880"/>
    </source>
</evidence>
<dbReference type="Pfam" id="PF02195">
    <property type="entry name" value="ParB_N"/>
    <property type="match status" value="1"/>
</dbReference>
<dbReference type="InterPro" id="IPR036086">
    <property type="entry name" value="ParB/Sulfiredoxin_sf"/>
</dbReference>
<evidence type="ECO:0000259" key="1">
    <source>
        <dbReference type="Pfam" id="PF02195"/>
    </source>
</evidence>
<protein>
    <recommendedName>
        <fullName evidence="1">ParB-like N-terminal domain-containing protein</fullName>
    </recommendedName>
</protein>
<comment type="caution">
    <text evidence="2">The sequence shown here is derived from an EMBL/GenBank/DDBJ whole genome shotgun (WGS) entry which is preliminary data.</text>
</comment>
<dbReference type="EMBL" id="CABFMQ020000131">
    <property type="protein sequence ID" value="VTZ52181.1"/>
    <property type="molecule type" value="Genomic_DNA"/>
</dbReference>
<sequence length="138" mass="15157">MRRQYALVAGAHRLAAAKKLGWSEIPCLTLYDEPDEQARLWEIAENLHRAELTALERSELISEWIGLTDKVGQLAPPLGGIQPNDKGVRRAVRELGIERTEARRSDKIAGLSPEAKAAAREVGLDDNQSALLTAAHVD</sequence>
<dbReference type="PANTHER" id="PTHR33375">
    <property type="entry name" value="CHROMOSOME-PARTITIONING PROTEIN PARB-RELATED"/>
    <property type="match status" value="1"/>
</dbReference>
<organism evidence="2 3">
    <name type="scientific">Methylocella tundrae</name>
    <dbReference type="NCBI Taxonomy" id="227605"/>
    <lineage>
        <taxon>Bacteria</taxon>
        <taxon>Pseudomonadati</taxon>
        <taxon>Pseudomonadota</taxon>
        <taxon>Alphaproteobacteria</taxon>
        <taxon>Hyphomicrobiales</taxon>
        <taxon>Beijerinckiaceae</taxon>
        <taxon>Methylocella</taxon>
    </lineage>
</organism>
<dbReference type="SUPFAM" id="SSF110849">
    <property type="entry name" value="ParB/Sulfiredoxin"/>
    <property type="match status" value="1"/>
</dbReference>
<dbReference type="GO" id="GO:0005694">
    <property type="term" value="C:chromosome"/>
    <property type="evidence" value="ECO:0007669"/>
    <property type="project" value="TreeGrafter"/>
</dbReference>
<dbReference type="GO" id="GO:0007059">
    <property type="term" value="P:chromosome segregation"/>
    <property type="evidence" value="ECO:0007669"/>
    <property type="project" value="TreeGrafter"/>
</dbReference>
<feature type="domain" description="ParB-like N-terminal" evidence="1">
    <location>
        <begin position="3"/>
        <end position="46"/>
    </location>
</feature>
<dbReference type="AlphaFoldDB" id="A0A8B6MBT2"/>